<dbReference type="PANTHER" id="PTHR43791">
    <property type="entry name" value="PERMEASE-RELATED"/>
    <property type="match status" value="1"/>
</dbReference>
<dbReference type="InterPro" id="IPR036259">
    <property type="entry name" value="MFS_trans_sf"/>
</dbReference>
<keyword evidence="5 6" id="KW-0472">Membrane</keyword>
<gene>
    <name evidence="7" type="ORF">EW026_g5177</name>
</gene>
<feature type="transmembrane region" description="Helical" evidence="6">
    <location>
        <begin position="41"/>
        <end position="59"/>
    </location>
</feature>
<proteinExistence type="predicted"/>
<evidence type="ECO:0000256" key="5">
    <source>
        <dbReference type="ARBA" id="ARBA00023136"/>
    </source>
</evidence>
<evidence type="ECO:0000256" key="4">
    <source>
        <dbReference type="ARBA" id="ARBA00022989"/>
    </source>
</evidence>
<dbReference type="Proteomes" id="UP000309038">
    <property type="component" value="Unassembled WGS sequence"/>
</dbReference>
<dbReference type="GO" id="GO:0016020">
    <property type="term" value="C:membrane"/>
    <property type="evidence" value="ECO:0007669"/>
    <property type="project" value="UniProtKB-SubCell"/>
</dbReference>
<feature type="transmembrane region" description="Helical" evidence="6">
    <location>
        <begin position="118"/>
        <end position="138"/>
    </location>
</feature>
<keyword evidence="3 6" id="KW-0812">Transmembrane</keyword>
<protein>
    <submittedName>
        <fullName evidence="7">Uncharacterized protein</fullName>
    </submittedName>
</protein>
<feature type="transmembrane region" description="Helical" evidence="6">
    <location>
        <begin position="328"/>
        <end position="350"/>
    </location>
</feature>
<keyword evidence="8" id="KW-1185">Reference proteome</keyword>
<organism evidence="7 8">
    <name type="scientific">Hermanssonia centrifuga</name>
    <dbReference type="NCBI Taxonomy" id="98765"/>
    <lineage>
        <taxon>Eukaryota</taxon>
        <taxon>Fungi</taxon>
        <taxon>Dikarya</taxon>
        <taxon>Basidiomycota</taxon>
        <taxon>Agaricomycotina</taxon>
        <taxon>Agaricomycetes</taxon>
        <taxon>Polyporales</taxon>
        <taxon>Meruliaceae</taxon>
        <taxon>Hermanssonia</taxon>
    </lineage>
</organism>
<evidence type="ECO:0000256" key="3">
    <source>
        <dbReference type="ARBA" id="ARBA00022692"/>
    </source>
</evidence>
<keyword evidence="4 6" id="KW-1133">Transmembrane helix</keyword>
<reference evidence="7 8" key="1">
    <citation type="submission" date="2019-02" db="EMBL/GenBank/DDBJ databases">
        <title>Genome sequencing of the rare red list fungi Phlebia centrifuga.</title>
        <authorList>
            <person name="Buettner E."/>
            <person name="Kellner H."/>
        </authorList>
    </citation>
    <scope>NUCLEOTIDE SEQUENCE [LARGE SCALE GENOMIC DNA]</scope>
    <source>
        <strain evidence="7 8">DSM 108282</strain>
    </source>
</reference>
<evidence type="ECO:0000256" key="6">
    <source>
        <dbReference type="SAM" id="Phobius"/>
    </source>
</evidence>
<name>A0A4S4KEX3_9APHY</name>
<feature type="transmembrane region" description="Helical" evidence="6">
    <location>
        <begin position="206"/>
        <end position="228"/>
    </location>
</feature>
<accession>A0A4S4KEX3</accession>
<dbReference type="SUPFAM" id="SSF103473">
    <property type="entry name" value="MFS general substrate transporter"/>
    <property type="match status" value="1"/>
</dbReference>
<feature type="transmembrane region" description="Helical" evidence="6">
    <location>
        <begin position="235"/>
        <end position="253"/>
    </location>
</feature>
<feature type="transmembrane region" description="Helical" evidence="6">
    <location>
        <begin position="170"/>
        <end position="194"/>
    </location>
</feature>
<dbReference type="AlphaFoldDB" id="A0A4S4KEX3"/>
<evidence type="ECO:0000313" key="8">
    <source>
        <dbReference type="Proteomes" id="UP000309038"/>
    </source>
</evidence>
<feature type="transmembrane region" description="Helical" evidence="6">
    <location>
        <begin position="265"/>
        <end position="284"/>
    </location>
</feature>
<keyword evidence="2" id="KW-0813">Transport</keyword>
<evidence type="ECO:0000256" key="1">
    <source>
        <dbReference type="ARBA" id="ARBA00004141"/>
    </source>
</evidence>
<evidence type="ECO:0000313" key="7">
    <source>
        <dbReference type="EMBL" id="THG96701.1"/>
    </source>
</evidence>
<dbReference type="Pfam" id="PF07690">
    <property type="entry name" value="MFS_1"/>
    <property type="match status" value="1"/>
</dbReference>
<sequence>MAGEAHSQYALNSSPLAMAKSSNTTLPSADGEVDRLAERRVLWKVDLLLMPIMTISYGLQFYDKFVFSSAAVFGMLADLDLTTPVPGTNQVSTARYSTAGVINYAIGHAHGSLSPWKYMYLVAGSATILWSVLVLAILPDSPATSHRWFNEAERAILTRRMHGNLAGADIWLMAAMGAAIYVCNGGVTAFGSLIIKSFGYSSLRAILLQTPGGATTCISIYIAGYLAGRYKNTRLILLALSCLPVMVGAIILWRGSWHERGLALFGYYLIPIFGAPYVLLLAVASSNVAGGTKKACATGAIFIGYNVGNIIGPYLVDVKQAPLKYRTTWISTIVVMVFTIVSALLLRLILARENARRDKDALASPPTPTEGSSEKIHDVMGTRIKSFEGIMHVDRDLTDWEDRSFRYSL</sequence>
<dbReference type="GO" id="GO:0022857">
    <property type="term" value="F:transmembrane transporter activity"/>
    <property type="evidence" value="ECO:0007669"/>
    <property type="project" value="InterPro"/>
</dbReference>
<dbReference type="PANTHER" id="PTHR43791:SF55">
    <property type="entry name" value="TRANSPORTER, PUTATIVE (AFU_ORTHOLOGUE AFUA_6G01820)-RELATED"/>
    <property type="match status" value="1"/>
</dbReference>
<evidence type="ECO:0000256" key="2">
    <source>
        <dbReference type="ARBA" id="ARBA00022448"/>
    </source>
</evidence>
<dbReference type="Gene3D" id="1.20.1250.20">
    <property type="entry name" value="MFS general substrate transporter like domains"/>
    <property type="match status" value="1"/>
</dbReference>
<dbReference type="EMBL" id="SGPJ01000215">
    <property type="protein sequence ID" value="THG96701.1"/>
    <property type="molecule type" value="Genomic_DNA"/>
</dbReference>
<feature type="transmembrane region" description="Helical" evidence="6">
    <location>
        <begin position="296"/>
        <end position="316"/>
    </location>
</feature>
<comment type="caution">
    <text evidence="7">The sequence shown here is derived from an EMBL/GenBank/DDBJ whole genome shotgun (WGS) entry which is preliminary data.</text>
</comment>
<dbReference type="InterPro" id="IPR011701">
    <property type="entry name" value="MFS"/>
</dbReference>
<comment type="subcellular location">
    <subcellularLocation>
        <location evidence="1">Membrane</location>
        <topology evidence="1">Multi-pass membrane protein</topology>
    </subcellularLocation>
</comment>